<proteinExistence type="inferred from homology"/>
<reference evidence="5" key="1">
    <citation type="submission" date="2018-05" db="EMBL/GenBank/DDBJ databases">
        <authorList>
            <person name="Lanie J.A."/>
            <person name="Ng W.-L."/>
            <person name="Kazmierczak K.M."/>
            <person name="Andrzejewski T.M."/>
            <person name="Davidsen T.M."/>
            <person name="Wayne K.J."/>
            <person name="Tettelin H."/>
            <person name="Glass J.I."/>
            <person name="Rusch D."/>
            <person name="Podicherti R."/>
            <person name="Tsui H.-C.T."/>
            <person name="Winkler M.E."/>
        </authorList>
    </citation>
    <scope>NUCLEOTIDE SEQUENCE</scope>
</reference>
<dbReference type="GO" id="GO:0019674">
    <property type="term" value="P:NAD+ metabolic process"/>
    <property type="evidence" value="ECO:0007669"/>
    <property type="project" value="InterPro"/>
</dbReference>
<evidence type="ECO:0000256" key="2">
    <source>
        <dbReference type="ARBA" id="ARBA00022777"/>
    </source>
</evidence>
<organism evidence="5">
    <name type="scientific">marine metagenome</name>
    <dbReference type="NCBI Taxonomy" id="408172"/>
    <lineage>
        <taxon>unclassified sequences</taxon>
        <taxon>metagenomes</taxon>
        <taxon>ecological metagenomes</taxon>
    </lineage>
</organism>
<keyword evidence="4" id="KW-0520">NAD</keyword>
<dbReference type="Pfam" id="PF20143">
    <property type="entry name" value="NAD_kinase_C"/>
    <property type="match status" value="1"/>
</dbReference>
<keyword evidence="3" id="KW-0521">NADP</keyword>
<dbReference type="PANTHER" id="PTHR20275:SF0">
    <property type="entry name" value="NAD KINASE"/>
    <property type="match status" value="1"/>
</dbReference>
<dbReference type="InterPro" id="IPR017437">
    <property type="entry name" value="ATP-NAD_kinase_PpnK-typ_C"/>
</dbReference>
<sequence>MKKSMQKIGLSGLLGSKKNVEIIDLIIKILEKENREIYIEGKLAKYSSQFSKYSCSSKKIITNCDLLISVGGDGTMINNAKKFGIKGIPILGVNLGSLGFLTDIAPEELESHLCNILKGKFNLDKRFFLETKLNSEILNHRSLNEVVMHSGAIARMIEFDVYVENNLVYKQRADGLIVFTSTGSTAYSLSGGGPLIHPDLDIIGIMPMFPHSLNTTPILIDDNKTIRIILTKINGKQKSELSFDGQNNMPVQEGSEISIHKSEKQVTLVHPLNNDYFFGCRSKLGWGKSIVN</sequence>
<protein>
    <recommendedName>
        <fullName evidence="6">NAD kinase</fullName>
    </recommendedName>
</protein>
<evidence type="ECO:0000313" key="5">
    <source>
        <dbReference type="EMBL" id="SVA35446.1"/>
    </source>
</evidence>
<dbReference type="AlphaFoldDB" id="A0A381V4Z1"/>
<evidence type="ECO:0000256" key="4">
    <source>
        <dbReference type="ARBA" id="ARBA00023027"/>
    </source>
</evidence>
<evidence type="ECO:0008006" key="6">
    <source>
        <dbReference type="Google" id="ProtNLM"/>
    </source>
</evidence>
<dbReference type="SUPFAM" id="SSF111331">
    <property type="entry name" value="NAD kinase/diacylglycerol kinase-like"/>
    <property type="match status" value="1"/>
</dbReference>
<accession>A0A381V4Z1</accession>
<dbReference type="GO" id="GO:0006741">
    <property type="term" value="P:NADP+ biosynthetic process"/>
    <property type="evidence" value="ECO:0007669"/>
    <property type="project" value="InterPro"/>
</dbReference>
<dbReference type="Gene3D" id="2.60.200.30">
    <property type="entry name" value="Probable inorganic polyphosphate/atp-NAD kinase, domain 2"/>
    <property type="match status" value="1"/>
</dbReference>
<evidence type="ECO:0000256" key="1">
    <source>
        <dbReference type="ARBA" id="ARBA00022679"/>
    </source>
</evidence>
<keyword evidence="2" id="KW-0418">Kinase</keyword>
<dbReference type="GO" id="GO:0003951">
    <property type="term" value="F:NAD+ kinase activity"/>
    <property type="evidence" value="ECO:0007669"/>
    <property type="project" value="InterPro"/>
</dbReference>
<dbReference type="PANTHER" id="PTHR20275">
    <property type="entry name" value="NAD KINASE"/>
    <property type="match status" value="1"/>
</dbReference>
<dbReference type="HAMAP" id="MF_00361">
    <property type="entry name" value="NAD_kinase"/>
    <property type="match status" value="1"/>
</dbReference>
<dbReference type="InterPro" id="IPR017438">
    <property type="entry name" value="ATP-NAD_kinase_N"/>
</dbReference>
<gene>
    <name evidence="5" type="ORF">METZ01_LOCUS88300</name>
</gene>
<keyword evidence="1" id="KW-0808">Transferase</keyword>
<evidence type="ECO:0000256" key="3">
    <source>
        <dbReference type="ARBA" id="ARBA00022857"/>
    </source>
</evidence>
<dbReference type="Pfam" id="PF01513">
    <property type="entry name" value="NAD_kinase"/>
    <property type="match status" value="1"/>
</dbReference>
<dbReference type="EMBL" id="UINC01007867">
    <property type="protein sequence ID" value="SVA35446.1"/>
    <property type="molecule type" value="Genomic_DNA"/>
</dbReference>
<dbReference type="InterPro" id="IPR016064">
    <property type="entry name" value="NAD/diacylglycerol_kinase_sf"/>
</dbReference>
<dbReference type="Gene3D" id="3.40.50.10330">
    <property type="entry name" value="Probable inorganic polyphosphate/atp-NAD kinase, domain 1"/>
    <property type="match status" value="1"/>
</dbReference>
<dbReference type="InterPro" id="IPR002504">
    <property type="entry name" value="NADK"/>
</dbReference>
<name>A0A381V4Z1_9ZZZZ</name>